<gene>
    <name evidence="1" type="ORF">H8S18_07305</name>
</gene>
<protein>
    <submittedName>
        <fullName evidence="1">Uncharacterized protein</fullName>
    </submittedName>
</protein>
<sequence length="46" mass="5192">MDLKNKKFVFPYSGGKDNILAMYRLIQQGMKPVGLIITYNTALGRS</sequence>
<accession>A0ABR7EEE4</accession>
<dbReference type="Gene3D" id="3.40.50.620">
    <property type="entry name" value="HUPs"/>
    <property type="match status" value="1"/>
</dbReference>
<dbReference type="InterPro" id="IPR014729">
    <property type="entry name" value="Rossmann-like_a/b/a_fold"/>
</dbReference>
<dbReference type="EMBL" id="JACOON010000003">
    <property type="protein sequence ID" value="MBC5648142.1"/>
    <property type="molecule type" value="Genomic_DNA"/>
</dbReference>
<keyword evidence="2" id="KW-1185">Reference proteome</keyword>
<proteinExistence type="predicted"/>
<dbReference type="Proteomes" id="UP000606889">
    <property type="component" value="Unassembled WGS sequence"/>
</dbReference>
<name>A0ABR7EEE4_9FIRM</name>
<dbReference type="SUPFAM" id="SSF52402">
    <property type="entry name" value="Adenine nucleotide alpha hydrolases-like"/>
    <property type="match status" value="1"/>
</dbReference>
<comment type="caution">
    <text evidence="1">The sequence shown here is derived from an EMBL/GenBank/DDBJ whole genome shotgun (WGS) entry which is preliminary data.</text>
</comment>
<evidence type="ECO:0000313" key="1">
    <source>
        <dbReference type="EMBL" id="MBC5648142.1"/>
    </source>
</evidence>
<dbReference type="RefSeq" id="WP_186857658.1">
    <property type="nucleotide sequence ID" value="NZ_JACOON010000003.1"/>
</dbReference>
<organism evidence="1 2">
    <name type="scientific">Christensenella tenuis</name>
    <dbReference type="NCBI Taxonomy" id="2763033"/>
    <lineage>
        <taxon>Bacteria</taxon>
        <taxon>Bacillati</taxon>
        <taxon>Bacillota</taxon>
        <taxon>Clostridia</taxon>
        <taxon>Christensenellales</taxon>
        <taxon>Christensenellaceae</taxon>
        <taxon>Christensenella</taxon>
    </lineage>
</organism>
<evidence type="ECO:0000313" key="2">
    <source>
        <dbReference type="Proteomes" id="UP000606889"/>
    </source>
</evidence>
<reference evidence="1 2" key="1">
    <citation type="submission" date="2020-08" db="EMBL/GenBank/DDBJ databases">
        <title>Genome public.</title>
        <authorList>
            <person name="Liu C."/>
            <person name="Sun Q."/>
        </authorList>
    </citation>
    <scope>NUCLEOTIDE SEQUENCE [LARGE SCALE GENOMIC DNA]</scope>
    <source>
        <strain evidence="1 2">NSJ-35</strain>
    </source>
</reference>